<reference evidence="1" key="1">
    <citation type="submission" date="2023-07" db="EMBL/GenBank/DDBJ databases">
        <authorList>
            <consortium name="AG Swart"/>
            <person name="Singh M."/>
            <person name="Singh A."/>
            <person name="Seah K."/>
            <person name="Emmerich C."/>
        </authorList>
    </citation>
    <scope>NUCLEOTIDE SEQUENCE</scope>
    <source>
        <strain evidence="1">DP1</strain>
    </source>
</reference>
<dbReference type="InterPro" id="IPR032675">
    <property type="entry name" value="LRR_dom_sf"/>
</dbReference>
<name>A0AAD1UAL1_EUPCR</name>
<gene>
    <name evidence="1" type="ORF">ECRASSUSDP1_LOCUS6498</name>
</gene>
<comment type="caution">
    <text evidence="1">The sequence shown here is derived from an EMBL/GenBank/DDBJ whole genome shotgun (WGS) entry which is preliminary data.</text>
</comment>
<evidence type="ECO:0000313" key="2">
    <source>
        <dbReference type="Proteomes" id="UP001295684"/>
    </source>
</evidence>
<dbReference type="AlphaFoldDB" id="A0AAD1UAL1"/>
<organism evidence="1 2">
    <name type="scientific">Euplotes crassus</name>
    <dbReference type="NCBI Taxonomy" id="5936"/>
    <lineage>
        <taxon>Eukaryota</taxon>
        <taxon>Sar</taxon>
        <taxon>Alveolata</taxon>
        <taxon>Ciliophora</taxon>
        <taxon>Intramacronucleata</taxon>
        <taxon>Spirotrichea</taxon>
        <taxon>Hypotrichia</taxon>
        <taxon>Euplotida</taxon>
        <taxon>Euplotidae</taxon>
        <taxon>Moneuplotes</taxon>
    </lineage>
</organism>
<dbReference type="SUPFAM" id="SSF52047">
    <property type="entry name" value="RNI-like"/>
    <property type="match status" value="1"/>
</dbReference>
<sequence length="263" mass="30532">MEEVACGNRLKDVVEKCIMTTSRKVEIRLATSHYFNCFKEELYQEVDPDRDIGNRILDVYANHDYQKELNFTKREIFNSSFKANQVYVRNIKNVKNILGFLELSFSQSTNVFYVHASQRKFLNMASCLNAFTRISWRVLKGMFICWFKISAPQLQKIIASYRHVEDLGICYCKLSLSVVMNFTEALKNFNIKTLSFSYSGRYDYSDWKSNPEELVNLIKGLATSSDLISSLEHFDISYCGISIDKAKRILEENSFGKIQLTLI</sequence>
<dbReference type="Gene3D" id="3.80.10.10">
    <property type="entry name" value="Ribonuclease Inhibitor"/>
    <property type="match status" value="1"/>
</dbReference>
<protein>
    <submittedName>
        <fullName evidence="1">Uncharacterized protein</fullName>
    </submittedName>
</protein>
<proteinExistence type="predicted"/>
<evidence type="ECO:0000313" key="1">
    <source>
        <dbReference type="EMBL" id="CAI2365148.1"/>
    </source>
</evidence>
<accession>A0AAD1UAL1</accession>
<keyword evidence="2" id="KW-1185">Reference proteome</keyword>
<dbReference type="EMBL" id="CAMPGE010006300">
    <property type="protein sequence ID" value="CAI2365148.1"/>
    <property type="molecule type" value="Genomic_DNA"/>
</dbReference>
<dbReference type="Proteomes" id="UP001295684">
    <property type="component" value="Unassembled WGS sequence"/>
</dbReference>